<dbReference type="GO" id="GO:0006487">
    <property type="term" value="P:protein N-linked glycosylation"/>
    <property type="evidence" value="ECO:0007669"/>
    <property type="project" value="TreeGrafter"/>
</dbReference>
<evidence type="ECO:0000313" key="3">
    <source>
        <dbReference type="Proteomes" id="UP000183809"/>
    </source>
</evidence>
<dbReference type="Proteomes" id="UP000183809">
    <property type="component" value="Unassembled WGS sequence"/>
</dbReference>
<organism evidence="2 3">
    <name type="scientific">Diplodia corticola</name>
    <dbReference type="NCBI Taxonomy" id="236234"/>
    <lineage>
        <taxon>Eukaryota</taxon>
        <taxon>Fungi</taxon>
        <taxon>Dikarya</taxon>
        <taxon>Ascomycota</taxon>
        <taxon>Pezizomycotina</taxon>
        <taxon>Dothideomycetes</taxon>
        <taxon>Dothideomycetes incertae sedis</taxon>
        <taxon>Botryosphaeriales</taxon>
        <taxon>Botryosphaeriaceae</taxon>
        <taxon>Diplodia</taxon>
    </lineage>
</organism>
<proteinExistence type="predicted"/>
<feature type="compositionally biased region" description="Basic residues" evidence="1">
    <location>
        <begin position="9"/>
        <end position="18"/>
    </location>
</feature>
<name>A0A1J9RIL5_9PEZI</name>
<dbReference type="RefSeq" id="XP_020128663.1">
    <property type="nucleotide sequence ID" value="XM_020275312.1"/>
</dbReference>
<sequence>MLIPSPHSPRMHARKNHHLSINSPGSSALPPTGLLTPRTPRSARADPLRDPLLFSRSPPPSPGLPPAHPKDWGRSVPSCSRLLRKLLVVFCGVVFLGWLGARHWWHLSGGPHGISYQAPDGSEYEMVGDSLLPDEPSVVAMTDQKGRTRWTVSIPADSPFPLVPAQYRDLCDQAKEVAASIHGKGSHHRGYYYVDPTYIDVHHAVEQGLLPDPKESAKMVSAVGLDDSLMGAGNVYGGEKMDICETSMTFVMETSDAGLGKTLMAMWMAYGLARLEGRAFFIDDTRWPYGSYASYFKPPPTPSCLPPMTSQVVPCPHQAKHLMVSAATISTTFGHGFVEEYEDPRKMQVQRQHKIFGMLRDGYEALFRLHDEDANYVLERTRTLYEPVIEKGGVNIGLHVRRGDRHPFEYQYSKDYIPLDRFMQGVQYLIAEHYGPSLPGNRTDGAKVGRDARNGPAESMHTPAAAVSQEDQPDLLAVTSSQAVLASDDPDVYTASEMAGVARAQDRIVLASKKTLEASGAKNKNRYIDEVSGWEGGFFRDVFWSLGRSNANNAGAAGDHRSDEPNEAALKMRELVGRAYLLDLAVVAKADSVMCTLSATGCRLLAVMMGWEQAIEQGAWKNIDGEFHWRGIDW</sequence>
<dbReference type="PANTHER" id="PTHR13132">
    <property type="entry name" value="ALPHA- 1,6 -FUCOSYLTRANSFERASE"/>
    <property type="match status" value="1"/>
</dbReference>
<accession>A0A1J9RIL5</accession>
<dbReference type="AlphaFoldDB" id="A0A1J9RIL5"/>
<dbReference type="GO" id="GO:0046921">
    <property type="term" value="F:alpha-(1-&gt;6)-fucosyltransferase activity"/>
    <property type="evidence" value="ECO:0007669"/>
    <property type="project" value="TreeGrafter"/>
</dbReference>
<feature type="compositionally biased region" description="Pro residues" evidence="1">
    <location>
        <begin position="57"/>
        <end position="67"/>
    </location>
</feature>
<evidence type="ECO:0000313" key="2">
    <source>
        <dbReference type="EMBL" id="OJD32403.1"/>
    </source>
</evidence>
<dbReference type="GeneID" id="31015573"/>
<reference evidence="2 3" key="1">
    <citation type="submission" date="2016-10" db="EMBL/GenBank/DDBJ databases">
        <title>Proteomics and genomics reveal pathogen-plant mechanisms compatible with a hemibiotrophic lifestyle of Diplodia corticola.</title>
        <authorList>
            <person name="Fernandes I."/>
            <person name="De Jonge R."/>
            <person name="Van De Peer Y."/>
            <person name="Devreese B."/>
            <person name="Alves A."/>
            <person name="Esteves A.C."/>
        </authorList>
    </citation>
    <scope>NUCLEOTIDE SEQUENCE [LARGE SCALE GENOMIC DNA]</scope>
    <source>
        <strain evidence="2 3">CBS 112549</strain>
    </source>
</reference>
<keyword evidence="3" id="KW-1185">Reference proteome</keyword>
<evidence type="ECO:0000256" key="1">
    <source>
        <dbReference type="SAM" id="MobiDB-lite"/>
    </source>
</evidence>
<dbReference type="PANTHER" id="PTHR13132:SF29">
    <property type="entry name" value="ALPHA-(1,6)-FUCOSYLTRANSFERASE"/>
    <property type="match status" value="1"/>
</dbReference>
<feature type="region of interest" description="Disordered" evidence="1">
    <location>
        <begin position="1"/>
        <end position="72"/>
    </location>
</feature>
<comment type="caution">
    <text evidence="2">The sequence shown here is derived from an EMBL/GenBank/DDBJ whole genome shotgun (WGS) entry which is preliminary data.</text>
</comment>
<dbReference type="OrthoDB" id="2392789at2759"/>
<feature type="compositionally biased region" description="Low complexity" evidence="1">
    <location>
        <begin position="29"/>
        <end position="40"/>
    </location>
</feature>
<gene>
    <name evidence="2" type="ORF">BKCO1_3800097</name>
</gene>
<protein>
    <submittedName>
        <fullName evidence="2">Uncharacterized protein</fullName>
    </submittedName>
</protein>
<dbReference type="EMBL" id="MNUE01000038">
    <property type="protein sequence ID" value="OJD32403.1"/>
    <property type="molecule type" value="Genomic_DNA"/>
</dbReference>